<organism evidence="2 3">
    <name type="scientific">Pisum sativum</name>
    <name type="common">Garden pea</name>
    <name type="synonym">Lathyrus oleraceus</name>
    <dbReference type="NCBI Taxonomy" id="3888"/>
    <lineage>
        <taxon>Eukaryota</taxon>
        <taxon>Viridiplantae</taxon>
        <taxon>Streptophyta</taxon>
        <taxon>Embryophyta</taxon>
        <taxon>Tracheophyta</taxon>
        <taxon>Spermatophyta</taxon>
        <taxon>Magnoliopsida</taxon>
        <taxon>eudicotyledons</taxon>
        <taxon>Gunneridae</taxon>
        <taxon>Pentapetalae</taxon>
        <taxon>rosids</taxon>
        <taxon>fabids</taxon>
        <taxon>Fabales</taxon>
        <taxon>Fabaceae</taxon>
        <taxon>Papilionoideae</taxon>
        <taxon>50 kb inversion clade</taxon>
        <taxon>NPAAA clade</taxon>
        <taxon>Hologalegina</taxon>
        <taxon>IRL clade</taxon>
        <taxon>Fabeae</taxon>
        <taxon>Lathyrus</taxon>
    </lineage>
</organism>
<evidence type="ECO:0000313" key="2">
    <source>
        <dbReference type="EMBL" id="KAI5394598.1"/>
    </source>
</evidence>
<dbReference type="EMBL" id="JAMSHJ010000006">
    <property type="protein sequence ID" value="KAI5394598.1"/>
    <property type="molecule type" value="Genomic_DNA"/>
</dbReference>
<keyword evidence="3" id="KW-1185">Reference proteome</keyword>
<dbReference type="AlphaFoldDB" id="A0A9D5A508"/>
<dbReference type="Gramene" id="Psat06G0129500-T1">
    <property type="protein sequence ID" value="KAI5394598.1"/>
    <property type="gene ID" value="KIW84_061295"/>
</dbReference>
<dbReference type="Proteomes" id="UP001058974">
    <property type="component" value="Chromosome 6"/>
</dbReference>
<reference evidence="2 3" key="1">
    <citation type="journal article" date="2022" name="Nat. Genet.">
        <title>Improved pea reference genome and pan-genome highlight genomic features and evolutionary characteristics.</title>
        <authorList>
            <person name="Yang T."/>
            <person name="Liu R."/>
            <person name="Luo Y."/>
            <person name="Hu S."/>
            <person name="Wang D."/>
            <person name="Wang C."/>
            <person name="Pandey M.K."/>
            <person name="Ge S."/>
            <person name="Xu Q."/>
            <person name="Li N."/>
            <person name="Li G."/>
            <person name="Huang Y."/>
            <person name="Saxena R.K."/>
            <person name="Ji Y."/>
            <person name="Li M."/>
            <person name="Yan X."/>
            <person name="He Y."/>
            <person name="Liu Y."/>
            <person name="Wang X."/>
            <person name="Xiang C."/>
            <person name="Varshney R.K."/>
            <person name="Ding H."/>
            <person name="Gao S."/>
            <person name="Zong X."/>
        </authorList>
    </citation>
    <scope>NUCLEOTIDE SEQUENCE [LARGE SCALE GENOMIC DNA]</scope>
    <source>
        <strain evidence="2 3">cv. Zhongwan 6</strain>
    </source>
</reference>
<name>A0A9D5A508_PEA</name>
<comment type="caution">
    <text evidence="2">The sequence shown here is derived from an EMBL/GenBank/DDBJ whole genome shotgun (WGS) entry which is preliminary data.</text>
</comment>
<gene>
    <name evidence="2" type="ORF">KIW84_061295</name>
</gene>
<sequence length="123" mass="13681">MAISSKAPKEVSVAIKTTTAKTKAPKKISELPPLTVGNQQYIPEPKTEEQRRIYASQVRIPVSVSRKNHALSGPLTDLDIDSSKLREIFPYYHKCKPIGQAKNHRTGITTTENPKASETIDLR</sequence>
<evidence type="ECO:0000256" key="1">
    <source>
        <dbReference type="SAM" id="MobiDB-lite"/>
    </source>
</evidence>
<accession>A0A9D5A508</accession>
<feature type="compositionally biased region" description="Polar residues" evidence="1">
    <location>
        <begin position="106"/>
        <end position="116"/>
    </location>
</feature>
<protein>
    <submittedName>
        <fullName evidence="2">Uncharacterized protein</fullName>
    </submittedName>
</protein>
<proteinExistence type="predicted"/>
<evidence type="ECO:0000313" key="3">
    <source>
        <dbReference type="Proteomes" id="UP001058974"/>
    </source>
</evidence>
<feature type="region of interest" description="Disordered" evidence="1">
    <location>
        <begin position="102"/>
        <end position="123"/>
    </location>
</feature>